<dbReference type="Proteomes" id="UP001597307">
    <property type="component" value="Unassembled WGS sequence"/>
</dbReference>
<organism evidence="2 3">
    <name type="scientific">Arthrobacter flavus</name>
    <dbReference type="NCBI Taxonomy" id="95172"/>
    <lineage>
        <taxon>Bacteria</taxon>
        <taxon>Bacillati</taxon>
        <taxon>Actinomycetota</taxon>
        <taxon>Actinomycetes</taxon>
        <taxon>Micrococcales</taxon>
        <taxon>Micrococcaceae</taxon>
        <taxon>Arthrobacter</taxon>
    </lineage>
</organism>
<dbReference type="InterPro" id="IPR041698">
    <property type="entry name" value="Methyltransf_25"/>
</dbReference>
<dbReference type="EMBL" id="JBHUGA010000009">
    <property type="protein sequence ID" value="MFD1845880.1"/>
    <property type="molecule type" value="Genomic_DNA"/>
</dbReference>
<dbReference type="GO" id="GO:0008168">
    <property type="term" value="F:methyltransferase activity"/>
    <property type="evidence" value="ECO:0007669"/>
    <property type="project" value="UniProtKB-KW"/>
</dbReference>
<gene>
    <name evidence="2" type="ORF">ACFSFX_04640</name>
</gene>
<name>A0ABW4Q569_9MICC</name>
<dbReference type="Pfam" id="PF13649">
    <property type="entry name" value="Methyltransf_25"/>
    <property type="match status" value="1"/>
</dbReference>
<keyword evidence="3" id="KW-1185">Reference proteome</keyword>
<proteinExistence type="predicted"/>
<reference evidence="3" key="1">
    <citation type="journal article" date="2019" name="Int. J. Syst. Evol. Microbiol.">
        <title>The Global Catalogue of Microorganisms (GCM) 10K type strain sequencing project: providing services to taxonomists for standard genome sequencing and annotation.</title>
        <authorList>
            <consortium name="The Broad Institute Genomics Platform"/>
            <consortium name="The Broad Institute Genome Sequencing Center for Infectious Disease"/>
            <person name="Wu L."/>
            <person name="Ma J."/>
        </authorList>
    </citation>
    <scope>NUCLEOTIDE SEQUENCE [LARGE SCALE GENOMIC DNA]</scope>
    <source>
        <strain evidence="3">JCM 11496</strain>
    </source>
</reference>
<sequence length="263" mass="28093">MPTFPKKYFLLPAIIKLSSGVPRDRNVAWENYWHRIQSTGSDGDVLWDAGGSQEFNSYLPGISRTLDPDLPVIDVGCGNGAFTRLLAAHFPLAVGVDVASSATSRALNESAHLSNVDYRTADCTVPGAGELLAADFGHANVFVRGVFHVLDPAARSALATTLESLIGSRGRVFLVETNYRGDALSYISRLGAAPGRIPKPLELAIGGLPKPGHFGPTERQAAFDDESWAVLEDGPVTINAVAMRAKGEPEQIPGYYAALAPRH</sequence>
<accession>A0ABW4Q569</accession>
<evidence type="ECO:0000313" key="3">
    <source>
        <dbReference type="Proteomes" id="UP001597307"/>
    </source>
</evidence>
<dbReference type="Gene3D" id="3.40.50.150">
    <property type="entry name" value="Vaccinia Virus protein VP39"/>
    <property type="match status" value="1"/>
</dbReference>
<feature type="domain" description="Methyltransferase" evidence="1">
    <location>
        <begin position="72"/>
        <end position="158"/>
    </location>
</feature>
<dbReference type="RefSeq" id="WP_343878126.1">
    <property type="nucleotide sequence ID" value="NZ_BAAAIJ010000009.1"/>
</dbReference>
<dbReference type="GO" id="GO:0032259">
    <property type="term" value="P:methylation"/>
    <property type="evidence" value="ECO:0007669"/>
    <property type="project" value="UniProtKB-KW"/>
</dbReference>
<keyword evidence="2" id="KW-0489">Methyltransferase</keyword>
<dbReference type="SUPFAM" id="SSF53335">
    <property type="entry name" value="S-adenosyl-L-methionine-dependent methyltransferases"/>
    <property type="match status" value="1"/>
</dbReference>
<evidence type="ECO:0000313" key="2">
    <source>
        <dbReference type="EMBL" id="MFD1845880.1"/>
    </source>
</evidence>
<dbReference type="CDD" id="cd02440">
    <property type="entry name" value="AdoMet_MTases"/>
    <property type="match status" value="1"/>
</dbReference>
<protein>
    <submittedName>
        <fullName evidence="2">Class I SAM-dependent methyltransferase</fullName>
    </submittedName>
</protein>
<comment type="caution">
    <text evidence="2">The sequence shown here is derived from an EMBL/GenBank/DDBJ whole genome shotgun (WGS) entry which is preliminary data.</text>
</comment>
<evidence type="ECO:0000259" key="1">
    <source>
        <dbReference type="Pfam" id="PF13649"/>
    </source>
</evidence>
<keyword evidence="2" id="KW-0808">Transferase</keyword>
<dbReference type="InterPro" id="IPR029063">
    <property type="entry name" value="SAM-dependent_MTases_sf"/>
</dbReference>